<feature type="transmembrane region" description="Helical" evidence="1">
    <location>
        <begin position="64"/>
        <end position="81"/>
    </location>
</feature>
<accession>A0ABT8N9M3</accession>
<gene>
    <name evidence="3" type="ORF">QWY13_03640</name>
</gene>
<evidence type="ECO:0000256" key="1">
    <source>
        <dbReference type="SAM" id="Phobius"/>
    </source>
</evidence>
<evidence type="ECO:0000259" key="2">
    <source>
        <dbReference type="Pfam" id="PF04892"/>
    </source>
</evidence>
<reference evidence="3 4" key="1">
    <citation type="submission" date="2023-07" db="EMBL/GenBank/DDBJ databases">
        <title>Novel species in genus Planococcus.</title>
        <authorList>
            <person name="Ning S."/>
        </authorList>
    </citation>
    <scope>NUCLEOTIDE SEQUENCE [LARGE SCALE GENOMIC DNA]</scope>
    <source>
        <strain evidence="3 4">N017</strain>
    </source>
</reference>
<comment type="caution">
    <text evidence="3">The sequence shown here is derived from an EMBL/GenBank/DDBJ whole genome shotgun (WGS) entry which is preliminary data.</text>
</comment>
<proteinExistence type="predicted"/>
<keyword evidence="1" id="KW-1133">Transmembrane helix</keyword>
<sequence>MNIRLVIVLLWVSIIIIATCTSDARAFLFDQEVDFRFDLTPDFSELLRLDDISFSDSFYLIQKTGHMLSFALLYVLVLNWLKKRDAAFIVSAAFAFFTEILQLFFERDGRLFDMGIDLLGIFLAYSILRLVANGKKAGVEDSY</sequence>
<dbReference type="RefSeq" id="WP_301855007.1">
    <property type="nucleotide sequence ID" value="NZ_JAUJWU010000001.1"/>
</dbReference>
<feature type="transmembrane region" description="Helical" evidence="1">
    <location>
        <begin position="111"/>
        <end position="132"/>
    </location>
</feature>
<dbReference type="Pfam" id="PF04892">
    <property type="entry name" value="VanZ"/>
    <property type="match status" value="1"/>
</dbReference>
<name>A0ABT8N9M3_9BACL</name>
<dbReference type="InterPro" id="IPR006976">
    <property type="entry name" value="VanZ-like"/>
</dbReference>
<keyword evidence="4" id="KW-1185">Reference proteome</keyword>
<evidence type="ECO:0000313" key="4">
    <source>
        <dbReference type="Proteomes" id="UP001172142"/>
    </source>
</evidence>
<organism evidence="3 4">
    <name type="scientific">Planococcus shenhongbingii</name>
    <dbReference type="NCBI Taxonomy" id="3058398"/>
    <lineage>
        <taxon>Bacteria</taxon>
        <taxon>Bacillati</taxon>
        <taxon>Bacillota</taxon>
        <taxon>Bacilli</taxon>
        <taxon>Bacillales</taxon>
        <taxon>Caryophanaceae</taxon>
        <taxon>Planococcus</taxon>
    </lineage>
</organism>
<keyword evidence="1" id="KW-0472">Membrane</keyword>
<dbReference type="NCBIfam" id="NF037970">
    <property type="entry name" value="vanZ_1"/>
    <property type="match status" value="1"/>
</dbReference>
<feature type="transmembrane region" description="Helical" evidence="1">
    <location>
        <begin position="86"/>
        <end position="105"/>
    </location>
</feature>
<keyword evidence="1" id="KW-0812">Transmembrane</keyword>
<feature type="domain" description="VanZ-like" evidence="2">
    <location>
        <begin position="6"/>
        <end position="130"/>
    </location>
</feature>
<evidence type="ECO:0000313" key="3">
    <source>
        <dbReference type="EMBL" id="MDN7244576.1"/>
    </source>
</evidence>
<protein>
    <submittedName>
        <fullName evidence="3">VanZ family protein</fullName>
    </submittedName>
</protein>
<dbReference type="EMBL" id="JAUJWU010000001">
    <property type="protein sequence ID" value="MDN7244576.1"/>
    <property type="molecule type" value="Genomic_DNA"/>
</dbReference>
<dbReference type="Proteomes" id="UP001172142">
    <property type="component" value="Unassembled WGS sequence"/>
</dbReference>